<organism evidence="1 2">
    <name type="scientific">Flavobacterium polysaccharolyticum</name>
    <dbReference type="NCBI Taxonomy" id="3133148"/>
    <lineage>
        <taxon>Bacteria</taxon>
        <taxon>Pseudomonadati</taxon>
        <taxon>Bacteroidota</taxon>
        <taxon>Flavobacteriia</taxon>
        <taxon>Flavobacteriales</taxon>
        <taxon>Flavobacteriaceae</taxon>
        <taxon>Flavobacterium</taxon>
    </lineage>
</organism>
<evidence type="ECO:0000313" key="2">
    <source>
        <dbReference type="Proteomes" id="UP001468798"/>
    </source>
</evidence>
<dbReference type="EMBL" id="JBCGDP010000002">
    <property type="protein sequence ID" value="MEM0575342.1"/>
    <property type="molecule type" value="Genomic_DNA"/>
</dbReference>
<evidence type="ECO:0008006" key="3">
    <source>
        <dbReference type="Google" id="ProtNLM"/>
    </source>
</evidence>
<protein>
    <recommendedName>
        <fullName evidence="3">Outer membrane protein assembly factor BamA</fullName>
    </recommendedName>
</protein>
<proteinExistence type="predicted"/>
<dbReference type="Gene3D" id="2.40.160.50">
    <property type="entry name" value="membrane protein fhac: a member of the omp85/tpsb transporter family"/>
    <property type="match status" value="1"/>
</dbReference>
<accession>A0ABU9NNP5</accession>
<dbReference type="Proteomes" id="UP001468798">
    <property type="component" value="Unassembled WGS sequence"/>
</dbReference>
<comment type="caution">
    <text evidence="1">The sequence shown here is derived from an EMBL/GenBank/DDBJ whole genome shotgun (WGS) entry which is preliminary data.</text>
</comment>
<name>A0ABU9NNP5_9FLAO</name>
<reference evidence="1 2" key="1">
    <citation type="submission" date="2024-03" db="EMBL/GenBank/DDBJ databases">
        <title>Two novel species of the genus Flavobacterium exhibiting potentially degradation of complex polysaccharides.</title>
        <authorList>
            <person name="Lian X."/>
        </authorList>
    </citation>
    <scope>NUCLEOTIDE SEQUENCE [LARGE SCALE GENOMIC DNA]</scope>
    <source>
        <strain evidence="1 2">N6</strain>
    </source>
</reference>
<gene>
    <name evidence="1" type="ORF">WFZ86_02440</name>
</gene>
<sequence length="569" mass="65912">MRYLLPLILFTTTFQVCFGQKLTLKIAGKTEKETKIIDSLNYNRVHNNITSIKKEIQLTSHKLEKIGYIENNPSVVEKKNDSTFHTEIELKAQIKNIHIYIGKNQNLKQLFDQDANKDTLRIKYPEINTLLEEFIKKLEAKGYPLVKAQLVDIKRKNNILIADLSIKTNSQRKINQIVIKNNDSEKKQNYFPQNHLSQINKKFKNKILNQKTIELLKDQFNNYPFIRQIKDPEVLFSNDSTIAYVYIEKKAANSFDGYIAIGNNNQDKTRLNGYLDIQLNNLLKKGEEFYIYWKSDGNDQKTFNTGLKLDYLFRTPIGLKASLNIFKQDSTFQNSKTLVDITYPINIKTKVYTGIESTVSSDIQNSNNTIISDYKNQFITTGLLYQKNNKKNILFEEKTKLNIRIGIGSRNTSNTNNTSNQKQFFANLNLTHNFIINPKNSINIRSQNFYLNSKTYLTNELFRFGGLHSVRGYAENSFQGNYISTLLTEYRHFLNQSLYIHSILDYGIFKDESNSTILKKNNNITGIGIGIGMYTKNGFFKFSITNGTNSYNDINFFNSIVNLCYNVKF</sequence>
<keyword evidence="2" id="KW-1185">Reference proteome</keyword>
<dbReference type="RefSeq" id="WP_342690444.1">
    <property type="nucleotide sequence ID" value="NZ_JBCGDP010000002.1"/>
</dbReference>
<evidence type="ECO:0000313" key="1">
    <source>
        <dbReference type="EMBL" id="MEM0575342.1"/>
    </source>
</evidence>